<dbReference type="OrthoDB" id="127805at2"/>
<name>A0A1T5F7H1_9FLAO</name>
<evidence type="ECO:0000259" key="1">
    <source>
        <dbReference type="Pfam" id="PF08874"/>
    </source>
</evidence>
<dbReference type="AlphaFoldDB" id="A0A1T5F7H1"/>
<dbReference type="InterPro" id="IPR014973">
    <property type="entry name" value="DUF1835"/>
</dbReference>
<sequence length="234" mass="27730">MTNSKVFHVLNGDCLAETLENVVDKSQLIIWRECLIEGPVKEENFWINRQNFIAQTYAESELDYQQKVFSEFQKFENIEDASVIYFWFEDDVFCQLNFWFLLSEVKKDLKLFRVFPKEESWDGFANLEATDFENQIKTAIEISERDIALAKKLWKAFSENDLEELKRLSYENSKVFRKLDLIINSIIDLKSGKTKSELKQLSENYKNFEDLFKEVKLKYGVFGFGDLQVQNLIK</sequence>
<accession>A0A1T5F7H1</accession>
<protein>
    <recommendedName>
        <fullName evidence="1">DUF1835 domain-containing protein</fullName>
    </recommendedName>
</protein>
<evidence type="ECO:0000313" key="3">
    <source>
        <dbReference type="Proteomes" id="UP000191112"/>
    </source>
</evidence>
<dbReference type="Pfam" id="PF08874">
    <property type="entry name" value="DUF1835"/>
    <property type="match status" value="1"/>
</dbReference>
<dbReference type="Proteomes" id="UP000191112">
    <property type="component" value="Unassembled WGS sequence"/>
</dbReference>
<gene>
    <name evidence="2" type="ORF">SAMN05660477_01870</name>
</gene>
<reference evidence="2 3" key="1">
    <citation type="submission" date="2017-02" db="EMBL/GenBank/DDBJ databases">
        <authorList>
            <person name="Peterson S.W."/>
        </authorList>
    </citation>
    <scope>NUCLEOTIDE SEQUENCE [LARGE SCALE GENOMIC DNA]</scope>
    <source>
        <strain evidence="2 3">DSM 22323</strain>
    </source>
</reference>
<dbReference type="EMBL" id="FUYZ01000005">
    <property type="protein sequence ID" value="SKB92117.1"/>
    <property type="molecule type" value="Genomic_DNA"/>
</dbReference>
<organism evidence="2 3">
    <name type="scientific">Soonwooa buanensis</name>
    <dbReference type="NCBI Taxonomy" id="619805"/>
    <lineage>
        <taxon>Bacteria</taxon>
        <taxon>Pseudomonadati</taxon>
        <taxon>Bacteroidota</taxon>
        <taxon>Flavobacteriia</taxon>
        <taxon>Flavobacteriales</taxon>
        <taxon>Weeksellaceae</taxon>
        <taxon>Chryseobacterium group</taxon>
        <taxon>Soonwooa</taxon>
    </lineage>
</organism>
<evidence type="ECO:0000313" key="2">
    <source>
        <dbReference type="EMBL" id="SKB92117.1"/>
    </source>
</evidence>
<dbReference type="RefSeq" id="WP_079667113.1">
    <property type="nucleotide sequence ID" value="NZ_FUYZ01000005.1"/>
</dbReference>
<feature type="domain" description="DUF1835" evidence="1">
    <location>
        <begin position="8"/>
        <end position="104"/>
    </location>
</feature>
<dbReference type="STRING" id="619805.SAMN05660477_01870"/>
<proteinExistence type="predicted"/>
<keyword evidence="3" id="KW-1185">Reference proteome</keyword>